<organism evidence="2 3">
    <name type="scientific">Fusobacterium nucleatum subsp. polymorphum</name>
    <name type="common">Fusobacterium polymorphum</name>
    <dbReference type="NCBI Taxonomy" id="76857"/>
    <lineage>
        <taxon>Bacteria</taxon>
        <taxon>Fusobacteriati</taxon>
        <taxon>Fusobacteriota</taxon>
        <taxon>Fusobacteriia</taxon>
        <taxon>Fusobacteriales</taxon>
        <taxon>Fusobacteriaceae</taxon>
        <taxon>Fusobacterium</taxon>
    </lineage>
</organism>
<dbReference type="Gene3D" id="1.10.260.40">
    <property type="entry name" value="lambda repressor-like DNA-binding domains"/>
    <property type="match status" value="1"/>
</dbReference>
<dbReference type="GO" id="GO:0003677">
    <property type="term" value="F:DNA binding"/>
    <property type="evidence" value="ECO:0007669"/>
    <property type="project" value="InterPro"/>
</dbReference>
<gene>
    <name evidence="2" type="ORF">CBG59_10360</name>
</gene>
<reference evidence="2 3" key="1">
    <citation type="submission" date="2017-06" db="EMBL/GenBank/DDBJ databases">
        <title>Draft genome sequence of Fusobacterium nucleatum subsp. polymorphum KCOM 1330 (=ChDC F330).</title>
        <authorList>
            <person name="Kook J.-K."/>
            <person name="Park S.-N."/>
            <person name="Lim Y.K."/>
            <person name="Roh H."/>
        </authorList>
    </citation>
    <scope>NUCLEOTIDE SEQUENCE [LARGE SCALE GENOMIC DNA]</scope>
    <source>
        <strain evidence="3">KCOM 1330 (ChDC F330)</strain>
    </source>
</reference>
<name>A0A2C6C5H9_FUSNP</name>
<dbReference type="InterPro" id="IPR010982">
    <property type="entry name" value="Lambda_DNA-bd_dom_sf"/>
</dbReference>
<dbReference type="PROSITE" id="PS50943">
    <property type="entry name" value="HTH_CROC1"/>
    <property type="match status" value="1"/>
</dbReference>
<dbReference type="Proteomes" id="UP000221852">
    <property type="component" value="Unassembled WGS sequence"/>
</dbReference>
<sequence>MYEVFFMEKLIVKNFNDFLNNSKYPELKKQFLDYIDLKKLKTFGLALKNLRQGLNLSQKEFGLKIDKKQNTILKYEIGFLKISNKVWTSIINTFNVEYDTLLKAFDISKNSLEIEVPDFIDNINELLLTDVTDNSDIYGYTAFEIIDNFIVDKINDSITELLNFLYPSYEKSSLSINSTSNNSIFERIREKIESLEDSSLREIQLLKLKKIEKDIENYTIFLLKQNGFSL</sequence>
<dbReference type="InterPro" id="IPR001387">
    <property type="entry name" value="Cro/C1-type_HTH"/>
</dbReference>
<accession>A0A2C6C5H9</accession>
<dbReference type="AlphaFoldDB" id="A0A2C6C5H9"/>
<dbReference type="EMBL" id="NIRQ01000001">
    <property type="protein sequence ID" value="PHI14046.1"/>
    <property type="molecule type" value="Genomic_DNA"/>
</dbReference>
<dbReference type="Pfam" id="PF01381">
    <property type="entry name" value="HTH_3"/>
    <property type="match status" value="1"/>
</dbReference>
<evidence type="ECO:0000313" key="2">
    <source>
        <dbReference type="EMBL" id="PHI14046.1"/>
    </source>
</evidence>
<evidence type="ECO:0000259" key="1">
    <source>
        <dbReference type="PROSITE" id="PS50943"/>
    </source>
</evidence>
<evidence type="ECO:0000313" key="3">
    <source>
        <dbReference type="Proteomes" id="UP000221852"/>
    </source>
</evidence>
<dbReference type="SMART" id="SM00530">
    <property type="entry name" value="HTH_XRE"/>
    <property type="match status" value="1"/>
</dbReference>
<comment type="caution">
    <text evidence="2">The sequence shown here is derived from an EMBL/GenBank/DDBJ whole genome shotgun (WGS) entry which is preliminary data.</text>
</comment>
<dbReference type="CDD" id="cd00093">
    <property type="entry name" value="HTH_XRE"/>
    <property type="match status" value="1"/>
</dbReference>
<proteinExistence type="predicted"/>
<protein>
    <recommendedName>
        <fullName evidence="1">HTH cro/C1-type domain-containing protein</fullName>
    </recommendedName>
</protein>
<feature type="domain" description="HTH cro/C1-type" evidence="1">
    <location>
        <begin position="47"/>
        <end position="101"/>
    </location>
</feature>
<dbReference type="SUPFAM" id="SSF47413">
    <property type="entry name" value="lambda repressor-like DNA-binding domains"/>
    <property type="match status" value="1"/>
</dbReference>